<feature type="compositionally biased region" description="Low complexity" evidence="13">
    <location>
        <begin position="96"/>
        <end position="107"/>
    </location>
</feature>
<comment type="catalytic activity">
    <reaction evidence="1">
        <text>S-ubiquitinyl-[E2 ubiquitin-conjugating enzyme]-L-cysteine + [acceptor protein]-L-lysine = [E2 ubiquitin-conjugating enzyme]-L-cysteine + N(6)-ubiquitinyl-[acceptor protein]-L-lysine.</text>
        <dbReference type="EC" id="2.3.2.27"/>
    </reaction>
</comment>
<organism evidence="16 18">
    <name type="scientific">Gossypium hirsutum</name>
    <name type="common">Upland cotton</name>
    <name type="synonym">Gossypium mexicanum</name>
    <dbReference type="NCBI Taxonomy" id="3635"/>
    <lineage>
        <taxon>Eukaryota</taxon>
        <taxon>Viridiplantae</taxon>
        <taxon>Streptophyta</taxon>
        <taxon>Embryophyta</taxon>
        <taxon>Tracheophyta</taxon>
        <taxon>Spermatophyta</taxon>
        <taxon>Magnoliopsida</taxon>
        <taxon>eudicotyledons</taxon>
        <taxon>Gunneridae</taxon>
        <taxon>Pentapetalae</taxon>
        <taxon>rosids</taxon>
        <taxon>malvids</taxon>
        <taxon>Malvales</taxon>
        <taxon>Malvaceae</taxon>
        <taxon>Malvoideae</taxon>
        <taxon>Gossypium</taxon>
    </lineage>
</organism>
<comment type="similarity">
    <text evidence="11">Belongs to the RING-type zinc finger family. ATL subfamily.</text>
</comment>
<dbReference type="PaxDb" id="3635-A0A1U8J7V8"/>
<dbReference type="GO" id="GO:0016020">
    <property type="term" value="C:membrane"/>
    <property type="evidence" value="ECO:0007669"/>
    <property type="project" value="UniProtKB-SubCell"/>
</dbReference>
<evidence type="ECO:0000256" key="6">
    <source>
        <dbReference type="ARBA" id="ARBA00022723"/>
    </source>
</evidence>
<keyword evidence="8" id="KW-0862">Zinc</keyword>
<dbReference type="RefSeq" id="XP_016686429.2">
    <property type="nucleotide sequence ID" value="XM_016830940.2"/>
</dbReference>
<evidence type="ECO:0000259" key="15">
    <source>
        <dbReference type="PROSITE" id="PS50089"/>
    </source>
</evidence>
<dbReference type="CDD" id="cd16461">
    <property type="entry name" value="RING-H2_EL5-like"/>
    <property type="match status" value="1"/>
</dbReference>
<evidence type="ECO:0000256" key="3">
    <source>
        <dbReference type="ARBA" id="ARBA00012483"/>
    </source>
</evidence>
<feature type="region of interest" description="Disordered" evidence="13">
    <location>
        <begin position="201"/>
        <end position="226"/>
    </location>
</feature>
<dbReference type="SUPFAM" id="SSF57850">
    <property type="entry name" value="RING/U-box"/>
    <property type="match status" value="1"/>
</dbReference>
<evidence type="ECO:0000256" key="5">
    <source>
        <dbReference type="ARBA" id="ARBA00022692"/>
    </source>
</evidence>
<proteinExistence type="inferred from homology"/>
<evidence type="ECO:0000256" key="2">
    <source>
        <dbReference type="ARBA" id="ARBA00004167"/>
    </source>
</evidence>
<dbReference type="InterPro" id="IPR044602">
    <property type="entry name" value="ATL10/ATL72-79-like"/>
</dbReference>
<evidence type="ECO:0000256" key="9">
    <source>
        <dbReference type="ARBA" id="ARBA00022989"/>
    </source>
</evidence>
<evidence type="ECO:0000256" key="11">
    <source>
        <dbReference type="ARBA" id="ARBA00024209"/>
    </source>
</evidence>
<feature type="domain" description="RING-type" evidence="15">
    <location>
        <begin position="153"/>
        <end position="195"/>
    </location>
</feature>
<keyword evidence="4" id="KW-0808">Transferase</keyword>
<dbReference type="Gene3D" id="3.30.40.10">
    <property type="entry name" value="Zinc/RING finger domain, C3HC4 (zinc finger)"/>
    <property type="match status" value="1"/>
</dbReference>
<dbReference type="GO" id="GO:0008270">
    <property type="term" value="F:zinc ion binding"/>
    <property type="evidence" value="ECO:0007669"/>
    <property type="project" value="UniProtKB-KW"/>
</dbReference>
<dbReference type="RefSeq" id="XP_016686430.2">
    <property type="nucleotide sequence ID" value="XM_016830941.2"/>
</dbReference>
<keyword evidence="16" id="KW-1185">Reference proteome</keyword>
<dbReference type="AlphaFoldDB" id="A0A1U8J7V8"/>
<keyword evidence="6" id="KW-0479">Metal-binding</keyword>
<evidence type="ECO:0000256" key="8">
    <source>
        <dbReference type="ARBA" id="ARBA00022833"/>
    </source>
</evidence>
<evidence type="ECO:0000256" key="7">
    <source>
        <dbReference type="ARBA" id="ARBA00022786"/>
    </source>
</evidence>
<keyword evidence="12" id="KW-0863">Zinc-finger</keyword>
<evidence type="ECO:0000256" key="14">
    <source>
        <dbReference type="SAM" id="Phobius"/>
    </source>
</evidence>
<evidence type="ECO:0000256" key="13">
    <source>
        <dbReference type="SAM" id="MobiDB-lite"/>
    </source>
</evidence>
<keyword evidence="7" id="KW-0833">Ubl conjugation pathway</keyword>
<dbReference type="PANTHER" id="PTHR46905:SF1">
    <property type="entry name" value="RING-TYPE E3 UBIQUITIN TRANSFERASE"/>
    <property type="match status" value="1"/>
</dbReference>
<dbReference type="SMART" id="SM00184">
    <property type="entry name" value="RING"/>
    <property type="match status" value="1"/>
</dbReference>
<reference evidence="17 18" key="2">
    <citation type="submission" date="2025-05" db="UniProtKB">
        <authorList>
            <consortium name="RefSeq"/>
        </authorList>
    </citation>
    <scope>IDENTIFICATION</scope>
</reference>
<keyword evidence="9 14" id="KW-1133">Transmembrane helix</keyword>
<evidence type="ECO:0000256" key="1">
    <source>
        <dbReference type="ARBA" id="ARBA00000900"/>
    </source>
</evidence>
<gene>
    <name evidence="17 18" type="primary">LOC107904535</name>
</gene>
<dbReference type="InterPro" id="IPR001841">
    <property type="entry name" value="Znf_RING"/>
</dbReference>
<reference evidence="16" key="1">
    <citation type="journal article" date="2020" name="Nat. Genet.">
        <title>Genomic diversifications of five Gossypium allopolyploid species and their impact on cotton improvement.</title>
        <authorList>
            <person name="Chen Z.J."/>
            <person name="Sreedasyam A."/>
            <person name="Ando A."/>
            <person name="Song Q."/>
            <person name="De Santiago L.M."/>
            <person name="Hulse-Kemp A.M."/>
            <person name="Ding M."/>
            <person name="Ye W."/>
            <person name="Kirkbride R.C."/>
            <person name="Jenkins J."/>
            <person name="Plott C."/>
            <person name="Lovell J."/>
            <person name="Lin Y.M."/>
            <person name="Vaughn R."/>
            <person name="Liu B."/>
            <person name="Simpson S."/>
            <person name="Scheffler B.E."/>
            <person name="Wen L."/>
            <person name="Saski C.A."/>
            <person name="Grover C.E."/>
            <person name="Hu G."/>
            <person name="Conover J.L."/>
            <person name="Carlson J.W."/>
            <person name="Shu S."/>
            <person name="Boston L.B."/>
            <person name="Williams M."/>
            <person name="Peterson D.G."/>
            <person name="McGee K."/>
            <person name="Jones D.C."/>
            <person name="Wendel J.F."/>
            <person name="Stelly D.M."/>
            <person name="Grimwood J."/>
            <person name="Schmutz J."/>
        </authorList>
    </citation>
    <scope>NUCLEOTIDE SEQUENCE [LARGE SCALE GENOMIC DNA]</scope>
    <source>
        <strain evidence="16">cv. TM-1</strain>
    </source>
</reference>
<feature type="region of interest" description="Disordered" evidence="13">
    <location>
        <begin position="23"/>
        <end position="43"/>
    </location>
</feature>
<evidence type="ECO:0000313" key="16">
    <source>
        <dbReference type="Proteomes" id="UP000818029"/>
    </source>
</evidence>
<dbReference type="GO" id="GO:0016567">
    <property type="term" value="P:protein ubiquitination"/>
    <property type="evidence" value="ECO:0007669"/>
    <property type="project" value="InterPro"/>
</dbReference>
<dbReference type="GeneID" id="107904535"/>
<keyword evidence="10 14" id="KW-0472">Membrane</keyword>
<dbReference type="PANTHER" id="PTHR46905">
    <property type="entry name" value="RING-H2 FINGER PROTEIN ATL78"/>
    <property type="match status" value="1"/>
</dbReference>
<dbReference type="Pfam" id="PF13639">
    <property type="entry name" value="zf-RING_2"/>
    <property type="match status" value="1"/>
</dbReference>
<dbReference type="Proteomes" id="UP000818029">
    <property type="component" value="Chromosome D11"/>
</dbReference>
<dbReference type="GO" id="GO:0061630">
    <property type="term" value="F:ubiquitin protein ligase activity"/>
    <property type="evidence" value="ECO:0000318"/>
    <property type="project" value="GO_Central"/>
</dbReference>
<keyword evidence="5 14" id="KW-0812">Transmembrane</keyword>
<evidence type="ECO:0000313" key="18">
    <source>
        <dbReference type="RefSeq" id="XP_016686430.2"/>
    </source>
</evidence>
<dbReference type="KEGG" id="ghi:107904535"/>
<dbReference type="EC" id="2.3.2.27" evidence="3"/>
<feature type="transmembrane region" description="Helical" evidence="14">
    <location>
        <begin position="65"/>
        <end position="90"/>
    </location>
</feature>
<dbReference type="InterPro" id="IPR013083">
    <property type="entry name" value="Znf_RING/FYVE/PHD"/>
</dbReference>
<comment type="subcellular location">
    <subcellularLocation>
        <location evidence="2">Membrane</location>
        <topology evidence="2">Single-pass membrane protein</topology>
    </subcellularLocation>
</comment>
<accession>A0A1U8J7V8</accession>
<evidence type="ECO:0000256" key="12">
    <source>
        <dbReference type="PROSITE-ProRule" id="PRU00175"/>
    </source>
</evidence>
<feature type="region of interest" description="Disordered" evidence="13">
    <location>
        <begin position="96"/>
        <end position="120"/>
    </location>
</feature>
<evidence type="ECO:0000256" key="10">
    <source>
        <dbReference type="ARBA" id="ARBA00023136"/>
    </source>
</evidence>
<sequence>MPIKNIPPYFSHPIFSLNYQMRQPPAPPVSSGEPPRMSSTSNSTCSPNICRWQPYSDSSDFQDNVAMVLIILFCALICSVVLNAVIRCFLRGNYSGSRRSRRSNNGSHLPQTQQELEQRKPVTEAGVARMSVAPTVVYSHGMKLAGAEGVPECAICLSEFVEGDGIQVLAKCKHGFHVQCIQRWLASHSSCPTCRSICLPPSPSPEETTRECVGDGSQPVVPDPEP</sequence>
<protein>
    <recommendedName>
        <fullName evidence="3">RING-type E3 ubiquitin transferase</fullName>
        <ecNumber evidence="3">2.3.2.27</ecNumber>
    </recommendedName>
</protein>
<name>A0A1U8J7V8_GOSHI</name>
<evidence type="ECO:0000256" key="4">
    <source>
        <dbReference type="ARBA" id="ARBA00022679"/>
    </source>
</evidence>
<evidence type="ECO:0000313" key="17">
    <source>
        <dbReference type="RefSeq" id="XP_016686429.2"/>
    </source>
</evidence>
<dbReference type="PROSITE" id="PS50089">
    <property type="entry name" value="ZF_RING_2"/>
    <property type="match status" value="1"/>
</dbReference>